<dbReference type="Proteomes" id="UP000594263">
    <property type="component" value="Unplaced"/>
</dbReference>
<dbReference type="InterPro" id="IPR017441">
    <property type="entry name" value="Protein_kinase_ATP_BS"/>
</dbReference>
<dbReference type="PROSITE" id="PS00108">
    <property type="entry name" value="PROTEIN_KINASE_ST"/>
    <property type="match status" value="1"/>
</dbReference>
<dbReference type="InterPro" id="IPR008271">
    <property type="entry name" value="Ser/Thr_kinase_AS"/>
</dbReference>
<dbReference type="InterPro" id="IPR015940">
    <property type="entry name" value="UBA"/>
</dbReference>
<dbReference type="InterPro" id="IPR001772">
    <property type="entry name" value="KA1_dom"/>
</dbReference>
<keyword evidence="5 11" id="KW-0547">Nucleotide-binding</keyword>
<feature type="binding site" evidence="11">
    <location>
        <position position="70"/>
    </location>
    <ligand>
        <name>ATP</name>
        <dbReference type="ChEBI" id="CHEBI:30616"/>
    </ligand>
</feature>
<dbReference type="PROSITE" id="PS50011">
    <property type="entry name" value="PROTEIN_KINASE_DOM"/>
    <property type="match status" value="1"/>
</dbReference>
<proteinExistence type="inferred from homology"/>
<comment type="similarity">
    <text evidence="1">Belongs to the protein kinase superfamily. CAMK Ser/Thr protein kinase family. SNF1 subfamily.</text>
</comment>
<sequence>MLFSYCKFEFCRLFRLELFREMEGSSRSVGRRRSGYSLRKIIGRGGFAEVKLAVHTLTGVEVAIKIIPRKLAPESAKTVKREINILRLLVHPHIVRLYEVVVTPTEIHLVMELMKNGELYNYVVQHGGRLGEDEARRFFQQIISGVDWCHRNRIVHRDLKLENLLLDRHNNVKITDFGLSNVMRDGRFLKESCGSRDYAAPEIISGTPYAGPEVDVWSCGVILYTLLCGAFPFFGENPTIIDMKIKKGVYKCPSHMSPGAMDLISRILVVDPIARITMPEIRQHPWFQQHLLPSASPLSSSLPPSVNLIDEATVQKVVDLGFKAKTVIESLQASVQNKATVSYFLLLDTDNQAIRTSPQNNLLQMDAVDHPGVYFRAPPAVPQKWILGIQSVPAPSGRMAELLRILQELNVRWKKIGNYNIKCLWLHQISACSEPNTSYTYISSETSAQHSLKFEIQMYKGQEDKYLLDLQKVSGPSLLFLEICFSLAGRLLPQNLASLV</sequence>
<organism evidence="16 17">
    <name type="scientific">Kalanchoe fedtschenkoi</name>
    <name type="common">Lavender scallops</name>
    <name type="synonym">South American air plant</name>
    <dbReference type="NCBI Taxonomy" id="63787"/>
    <lineage>
        <taxon>Eukaryota</taxon>
        <taxon>Viridiplantae</taxon>
        <taxon>Streptophyta</taxon>
        <taxon>Embryophyta</taxon>
        <taxon>Tracheophyta</taxon>
        <taxon>Spermatophyta</taxon>
        <taxon>Magnoliopsida</taxon>
        <taxon>eudicotyledons</taxon>
        <taxon>Gunneridae</taxon>
        <taxon>Pentapetalae</taxon>
        <taxon>Saxifragales</taxon>
        <taxon>Crassulaceae</taxon>
        <taxon>Kalanchoe</taxon>
    </lineage>
</organism>
<evidence type="ECO:0000259" key="15">
    <source>
        <dbReference type="PROSITE" id="PS50032"/>
    </source>
</evidence>
<evidence type="ECO:0000256" key="11">
    <source>
        <dbReference type="PROSITE-ProRule" id="PRU10141"/>
    </source>
</evidence>
<keyword evidence="4" id="KW-0808">Transferase</keyword>
<evidence type="ECO:0000256" key="1">
    <source>
        <dbReference type="ARBA" id="ARBA00006234"/>
    </source>
</evidence>
<dbReference type="GO" id="GO:0005524">
    <property type="term" value="F:ATP binding"/>
    <property type="evidence" value="ECO:0007669"/>
    <property type="project" value="UniProtKB-UniRule"/>
</dbReference>
<reference evidence="16" key="1">
    <citation type="submission" date="2021-01" db="UniProtKB">
        <authorList>
            <consortium name="EnsemblPlants"/>
        </authorList>
    </citation>
    <scope>IDENTIFICATION</scope>
</reference>
<comment type="catalytic activity">
    <reaction evidence="8">
        <text>L-threonyl-[protein] + ATP = O-phospho-L-threonyl-[protein] + ADP + H(+)</text>
        <dbReference type="Rhea" id="RHEA:46608"/>
        <dbReference type="Rhea" id="RHEA-COMP:11060"/>
        <dbReference type="Rhea" id="RHEA-COMP:11605"/>
        <dbReference type="ChEBI" id="CHEBI:15378"/>
        <dbReference type="ChEBI" id="CHEBI:30013"/>
        <dbReference type="ChEBI" id="CHEBI:30616"/>
        <dbReference type="ChEBI" id="CHEBI:61977"/>
        <dbReference type="ChEBI" id="CHEBI:456216"/>
        <dbReference type="EC" id="2.7.11.1"/>
    </reaction>
</comment>
<feature type="domain" description="UBA" evidence="14">
    <location>
        <begin position="308"/>
        <end position="348"/>
    </location>
</feature>
<dbReference type="InterPro" id="IPR028375">
    <property type="entry name" value="KA1/Ssp2_C"/>
</dbReference>
<comment type="catalytic activity">
    <reaction evidence="9">
        <text>L-seryl-[protein] + ATP = O-phospho-L-seryl-[protein] + ADP + H(+)</text>
        <dbReference type="Rhea" id="RHEA:17989"/>
        <dbReference type="Rhea" id="RHEA-COMP:9863"/>
        <dbReference type="Rhea" id="RHEA-COMP:11604"/>
        <dbReference type="ChEBI" id="CHEBI:15378"/>
        <dbReference type="ChEBI" id="CHEBI:29999"/>
        <dbReference type="ChEBI" id="CHEBI:30616"/>
        <dbReference type="ChEBI" id="CHEBI:83421"/>
        <dbReference type="ChEBI" id="CHEBI:456216"/>
        <dbReference type="EC" id="2.7.11.1"/>
    </reaction>
</comment>
<dbReference type="GO" id="GO:0005737">
    <property type="term" value="C:cytoplasm"/>
    <property type="evidence" value="ECO:0007669"/>
    <property type="project" value="TreeGrafter"/>
</dbReference>
<dbReference type="PROSITE" id="PS50032">
    <property type="entry name" value="KA1"/>
    <property type="match status" value="1"/>
</dbReference>
<evidence type="ECO:0000259" key="13">
    <source>
        <dbReference type="PROSITE" id="PS50011"/>
    </source>
</evidence>
<dbReference type="Gene3D" id="3.30.310.80">
    <property type="entry name" value="Kinase associated domain 1, KA1"/>
    <property type="match status" value="1"/>
</dbReference>
<evidence type="ECO:0000259" key="14">
    <source>
        <dbReference type="PROSITE" id="PS50030"/>
    </source>
</evidence>
<keyword evidence="7 11" id="KW-0067">ATP-binding</keyword>
<keyword evidence="6" id="KW-0418">Kinase</keyword>
<keyword evidence="17" id="KW-1185">Reference proteome</keyword>
<protein>
    <recommendedName>
        <fullName evidence="2">non-specific serine/threonine protein kinase</fullName>
        <ecNumber evidence="2">2.7.11.1</ecNumber>
    </recommendedName>
</protein>
<dbReference type="SUPFAM" id="SSF103243">
    <property type="entry name" value="KA1-like"/>
    <property type="match status" value="1"/>
</dbReference>
<evidence type="ECO:0000313" key="16">
    <source>
        <dbReference type="EnsemblPlants" id="Kaladp0666s0020.1.v1.1"/>
    </source>
</evidence>
<dbReference type="PANTHER" id="PTHR24346">
    <property type="entry name" value="MAP/MICROTUBULE AFFINITY-REGULATING KINASE"/>
    <property type="match status" value="1"/>
</dbReference>
<evidence type="ECO:0000313" key="17">
    <source>
        <dbReference type="Proteomes" id="UP000594263"/>
    </source>
</evidence>
<evidence type="ECO:0000256" key="9">
    <source>
        <dbReference type="ARBA" id="ARBA00048679"/>
    </source>
</evidence>
<dbReference type="InterPro" id="IPR000719">
    <property type="entry name" value="Prot_kinase_dom"/>
</dbReference>
<keyword evidence="3 12" id="KW-0723">Serine/threonine-protein kinase</keyword>
<dbReference type="EC" id="2.7.11.1" evidence="2"/>
<evidence type="ECO:0000256" key="2">
    <source>
        <dbReference type="ARBA" id="ARBA00012513"/>
    </source>
</evidence>
<comment type="function">
    <text evidence="10">CIPK serine-threonine protein kinases interact with CBL proteins. Binding of a CBL protein to the regulatory NAF domain of CIPK protein lead to the activation of the kinase in a calcium-dependent manner.</text>
</comment>
<dbReference type="Pfam" id="PF00069">
    <property type="entry name" value="Pkinase"/>
    <property type="match status" value="1"/>
</dbReference>
<dbReference type="CDD" id="cd12122">
    <property type="entry name" value="AMPKA_C"/>
    <property type="match status" value="1"/>
</dbReference>
<dbReference type="PROSITE" id="PS50030">
    <property type="entry name" value="UBA"/>
    <property type="match status" value="1"/>
</dbReference>
<feature type="domain" description="Protein kinase" evidence="13">
    <location>
        <begin position="36"/>
        <end position="287"/>
    </location>
</feature>
<dbReference type="Gramene" id="Kaladp0666s0020.1.v1.1">
    <property type="protein sequence ID" value="Kaladp0666s0020.1.v1.1"/>
    <property type="gene ID" value="Kaladp0666s0020.v1.1"/>
</dbReference>
<accession>A0A7N0VE53</accession>
<evidence type="ECO:0000256" key="7">
    <source>
        <dbReference type="ARBA" id="ARBA00022840"/>
    </source>
</evidence>
<feature type="domain" description="KA1" evidence="15">
    <location>
        <begin position="445"/>
        <end position="493"/>
    </location>
</feature>
<evidence type="ECO:0000256" key="3">
    <source>
        <dbReference type="ARBA" id="ARBA00022527"/>
    </source>
</evidence>
<evidence type="ECO:0000256" key="6">
    <source>
        <dbReference type="ARBA" id="ARBA00022777"/>
    </source>
</evidence>
<dbReference type="SUPFAM" id="SSF56112">
    <property type="entry name" value="Protein kinase-like (PK-like)"/>
    <property type="match status" value="1"/>
</dbReference>
<dbReference type="GO" id="GO:0004674">
    <property type="term" value="F:protein serine/threonine kinase activity"/>
    <property type="evidence" value="ECO:0007669"/>
    <property type="project" value="UniProtKB-KW"/>
</dbReference>
<evidence type="ECO:0000256" key="5">
    <source>
        <dbReference type="ARBA" id="ARBA00022741"/>
    </source>
</evidence>
<dbReference type="PANTHER" id="PTHR24346:SF82">
    <property type="entry name" value="KP78A-RELATED"/>
    <property type="match status" value="1"/>
</dbReference>
<dbReference type="FunFam" id="1.10.510.10:FF:000571">
    <property type="entry name" value="Maternal embryonic leucine zipper kinase"/>
    <property type="match status" value="1"/>
</dbReference>
<evidence type="ECO:0000256" key="4">
    <source>
        <dbReference type="ARBA" id="ARBA00022679"/>
    </source>
</evidence>
<evidence type="ECO:0000256" key="12">
    <source>
        <dbReference type="RuleBase" id="RU000304"/>
    </source>
</evidence>
<evidence type="ECO:0000256" key="10">
    <source>
        <dbReference type="ARBA" id="ARBA00058225"/>
    </source>
</evidence>
<dbReference type="Pfam" id="PF02149">
    <property type="entry name" value="KA1"/>
    <property type="match status" value="1"/>
</dbReference>
<evidence type="ECO:0000256" key="8">
    <source>
        <dbReference type="ARBA" id="ARBA00047899"/>
    </source>
</evidence>
<dbReference type="AlphaFoldDB" id="A0A7N0VE53"/>
<dbReference type="SMART" id="SM00220">
    <property type="entry name" value="S_TKc"/>
    <property type="match status" value="1"/>
</dbReference>
<dbReference type="GO" id="GO:0035556">
    <property type="term" value="P:intracellular signal transduction"/>
    <property type="evidence" value="ECO:0007669"/>
    <property type="project" value="TreeGrafter"/>
</dbReference>
<name>A0A7N0VE53_KALFE</name>
<dbReference type="InterPro" id="IPR011009">
    <property type="entry name" value="Kinase-like_dom_sf"/>
</dbReference>
<dbReference type="CDD" id="cd14335">
    <property type="entry name" value="UBA_SnRK1_plant"/>
    <property type="match status" value="1"/>
</dbReference>
<dbReference type="FunFam" id="3.30.200.20:FF:000003">
    <property type="entry name" value="Non-specific serine/threonine protein kinase"/>
    <property type="match status" value="1"/>
</dbReference>
<dbReference type="EnsemblPlants" id="Kaladp0666s0020.1.v1.1">
    <property type="protein sequence ID" value="Kaladp0666s0020.1.v1.1"/>
    <property type="gene ID" value="Kaladp0666s0020.v1.1"/>
</dbReference>
<dbReference type="PROSITE" id="PS00107">
    <property type="entry name" value="PROTEIN_KINASE_ATP"/>
    <property type="match status" value="1"/>
</dbReference>
<dbReference type="Gene3D" id="1.10.510.10">
    <property type="entry name" value="Transferase(Phosphotransferase) domain 1"/>
    <property type="match status" value="1"/>
</dbReference>